<gene>
    <name evidence="4" type="ORF">Cob_v005950</name>
</gene>
<dbReference type="AlphaFoldDB" id="A0A484FU42"/>
<dbReference type="InterPro" id="IPR005123">
    <property type="entry name" value="Oxoglu/Fe-dep_dioxygenase_dom"/>
</dbReference>
<name>A0A484FU42_COLOR</name>
<feature type="binding site" evidence="1">
    <location>
        <position position="261"/>
    </location>
    <ligand>
        <name>2-oxoglutarate</name>
        <dbReference type="ChEBI" id="CHEBI:16810"/>
    </ligand>
</feature>
<dbReference type="EMBL" id="AMCV02000015">
    <property type="protein sequence ID" value="TDZ21231.1"/>
    <property type="molecule type" value="Genomic_DNA"/>
</dbReference>
<dbReference type="STRING" id="1213857.A0A484FU42"/>
<evidence type="ECO:0000256" key="1">
    <source>
        <dbReference type="PIRSR" id="PIRSR632852-1"/>
    </source>
</evidence>
<dbReference type="InterPro" id="IPR032852">
    <property type="entry name" value="ALKBH2"/>
</dbReference>
<dbReference type="Proteomes" id="UP000014480">
    <property type="component" value="Unassembled WGS sequence"/>
</dbReference>
<dbReference type="SUPFAM" id="SSF51197">
    <property type="entry name" value="Clavaminate synthase-like"/>
    <property type="match status" value="1"/>
</dbReference>
<evidence type="ECO:0000256" key="2">
    <source>
        <dbReference type="SAM" id="MobiDB-lite"/>
    </source>
</evidence>
<feature type="binding site" evidence="1">
    <location>
        <position position="263"/>
    </location>
    <ligand>
        <name>2-oxoglutarate</name>
        <dbReference type="ChEBI" id="CHEBI:16810"/>
    </ligand>
</feature>
<feature type="binding site" evidence="1">
    <location>
        <position position="185"/>
    </location>
    <ligand>
        <name>2-oxoglutarate</name>
        <dbReference type="ChEBI" id="CHEBI:16810"/>
    </ligand>
</feature>
<evidence type="ECO:0000313" key="4">
    <source>
        <dbReference type="EMBL" id="TDZ21231.1"/>
    </source>
</evidence>
<feature type="binding site" evidence="1">
    <location>
        <position position="257"/>
    </location>
    <ligand>
        <name>2-oxoglutarate</name>
        <dbReference type="ChEBI" id="CHEBI:16810"/>
    </ligand>
</feature>
<reference evidence="5" key="2">
    <citation type="journal article" date="2019" name="Mol. Plant Microbe Interact.">
        <title>Genome sequence resources for four phytopathogenic fungi from the Colletotrichum orbiculare species complex.</title>
        <authorList>
            <person name="Gan P."/>
            <person name="Tsushima A."/>
            <person name="Narusaka M."/>
            <person name="Narusaka Y."/>
            <person name="Takano Y."/>
            <person name="Kubo Y."/>
            <person name="Shirasu K."/>
        </authorList>
    </citation>
    <scope>GENOME REANNOTATION</scope>
    <source>
        <strain evidence="5">104-T / ATCC 96160 / CBS 514.97 / LARS 414 / MAFF 240422</strain>
    </source>
</reference>
<feature type="domain" description="Fe2OG dioxygenase" evidence="3">
    <location>
        <begin position="167"/>
        <end position="266"/>
    </location>
</feature>
<dbReference type="PANTHER" id="PTHR31573">
    <property type="entry name" value="ALPHA-KETOGLUTARATE-DEPENDENT DIOXYGENASE ALKB HOMOLOG 2"/>
    <property type="match status" value="1"/>
</dbReference>
<dbReference type="GO" id="GO:0006307">
    <property type="term" value="P:DNA alkylation repair"/>
    <property type="evidence" value="ECO:0007669"/>
    <property type="project" value="TreeGrafter"/>
</dbReference>
<organism evidence="4 5">
    <name type="scientific">Colletotrichum orbiculare (strain 104-T / ATCC 96160 / CBS 514.97 / LARS 414 / MAFF 240422)</name>
    <name type="common">Cucumber anthracnose fungus</name>
    <name type="synonym">Colletotrichum lagenarium</name>
    <dbReference type="NCBI Taxonomy" id="1213857"/>
    <lineage>
        <taxon>Eukaryota</taxon>
        <taxon>Fungi</taxon>
        <taxon>Dikarya</taxon>
        <taxon>Ascomycota</taxon>
        <taxon>Pezizomycotina</taxon>
        <taxon>Sordariomycetes</taxon>
        <taxon>Hypocreomycetidae</taxon>
        <taxon>Glomerellales</taxon>
        <taxon>Glomerellaceae</taxon>
        <taxon>Colletotrichum</taxon>
        <taxon>Colletotrichum orbiculare species complex</taxon>
    </lineage>
</organism>
<accession>A0A484FU42</accession>
<feature type="compositionally biased region" description="Basic and acidic residues" evidence="2">
    <location>
        <begin position="324"/>
        <end position="339"/>
    </location>
</feature>
<reference evidence="5" key="1">
    <citation type="journal article" date="2013" name="New Phytol.">
        <title>Comparative genomic and transcriptomic analyses reveal the hemibiotrophic stage shift of Colletotrichum fungi.</title>
        <authorList>
            <person name="Gan P."/>
            <person name="Ikeda K."/>
            <person name="Irieda H."/>
            <person name="Narusaka M."/>
            <person name="O'Connell R.J."/>
            <person name="Narusaka Y."/>
            <person name="Takano Y."/>
            <person name="Kubo Y."/>
            <person name="Shirasu K."/>
        </authorList>
    </citation>
    <scope>NUCLEOTIDE SEQUENCE [LARGE SCALE GENOMIC DNA]</scope>
    <source>
        <strain evidence="5">104-T / ATCC 96160 / CBS 514.97 / LARS 414 / MAFF 240422</strain>
    </source>
</reference>
<feature type="binding site" evidence="1">
    <location>
        <position position="248"/>
    </location>
    <ligand>
        <name>2-oxoglutarate</name>
        <dbReference type="ChEBI" id="CHEBI:16810"/>
    </ligand>
</feature>
<protein>
    <recommendedName>
        <fullName evidence="3">Fe2OG dioxygenase domain-containing protein</fullName>
    </recommendedName>
</protein>
<proteinExistence type="predicted"/>
<dbReference type="PROSITE" id="PS51471">
    <property type="entry name" value="FE2OG_OXY"/>
    <property type="match status" value="1"/>
</dbReference>
<feature type="binding site" evidence="1">
    <location>
        <position position="176"/>
    </location>
    <ligand>
        <name>2-oxoglutarate</name>
        <dbReference type="ChEBI" id="CHEBI:16810"/>
    </ligand>
</feature>
<dbReference type="GO" id="GO:0035516">
    <property type="term" value="F:broad specificity oxidative DNA demethylase activity"/>
    <property type="evidence" value="ECO:0007669"/>
    <property type="project" value="TreeGrafter"/>
</dbReference>
<evidence type="ECO:0000313" key="5">
    <source>
        <dbReference type="Proteomes" id="UP000014480"/>
    </source>
</evidence>
<dbReference type="GO" id="GO:0008198">
    <property type="term" value="F:ferrous iron binding"/>
    <property type="evidence" value="ECO:0007669"/>
    <property type="project" value="TreeGrafter"/>
</dbReference>
<evidence type="ECO:0000259" key="3">
    <source>
        <dbReference type="PROSITE" id="PS51471"/>
    </source>
</evidence>
<dbReference type="InterPro" id="IPR037151">
    <property type="entry name" value="AlkB-like_sf"/>
</dbReference>
<dbReference type="InterPro" id="IPR027450">
    <property type="entry name" value="AlkB-like"/>
</dbReference>
<sequence>MDSTNTRVEAFSTPEIWAENRQSLCDALPWYKSHEASLYTIDKVAKGILINKQVSAENAMKGGADDMWEALQYETISDFCLQRNPVKHAGLPTEVLTRHFLQNWGAPYKFAVPASSKPFKEAPQSILAGLNKAKWAGKIAVQQMQAITKGGLTTSAQCKSVSEKFTDFNELLSLGYMENDKISYHDDGEDTLGPTVATLSLGSPAQMAFCIKPKYTDSSKKTDILKFSFRHGDIVIMHGTRIHQMYEHRVEPKGKRRFALTCRNIILDTLNKKTRHEAIEKGALPDITPFWDYPKPGQNTELGDIETQGLQSVVKKPSGKRTRTSKDTGHKSKVRKTEA</sequence>
<keyword evidence="5" id="KW-1185">Reference proteome</keyword>
<dbReference type="Pfam" id="PF13532">
    <property type="entry name" value="2OG-FeII_Oxy_2"/>
    <property type="match status" value="1"/>
</dbReference>
<dbReference type="OrthoDB" id="4845953at2759"/>
<dbReference type="GO" id="GO:0051747">
    <property type="term" value="F:cytosine C-5 DNA demethylase activity"/>
    <property type="evidence" value="ECO:0007669"/>
    <property type="project" value="TreeGrafter"/>
</dbReference>
<dbReference type="Gene3D" id="2.60.120.590">
    <property type="entry name" value="Alpha-ketoglutarate-dependent dioxygenase AlkB-like"/>
    <property type="match status" value="1"/>
</dbReference>
<dbReference type="PANTHER" id="PTHR31573:SF4">
    <property type="entry name" value="FE2OG DIOXYGENASE DOMAIN-CONTAINING PROTEIN"/>
    <property type="match status" value="1"/>
</dbReference>
<feature type="region of interest" description="Disordered" evidence="2">
    <location>
        <begin position="298"/>
        <end position="339"/>
    </location>
</feature>
<comment type="caution">
    <text evidence="4">The sequence shown here is derived from an EMBL/GenBank/DDBJ whole genome shotgun (WGS) entry which is preliminary data.</text>
</comment>